<evidence type="ECO:0000313" key="2">
    <source>
        <dbReference type="EMBL" id="QNJ93753.1"/>
    </source>
</evidence>
<proteinExistence type="predicted"/>
<organism evidence="3 4">
    <name type="scientific">Mycolicibacterium fluoranthenivorans</name>
    <dbReference type="NCBI Taxonomy" id="258505"/>
    <lineage>
        <taxon>Bacteria</taxon>
        <taxon>Bacillati</taxon>
        <taxon>Actinomycetota</taxon>
        <taxon>Actinomycetes</taxon>
        <taxon>Mycobacteriales</taxon>
        <taxon>Mycobacteriaceae</taxon>
        <taxon>Mycolicibacterium</taxon>
    </lineage>
</organism>
<dbReference type="Proteomes" id="UP000515498">
    <property type="component" value="Chromosome"/>
</dbReference>
<feature type="compositionally biased region" description="Pro residues" evidence="1">
    <location>
        <begin position="189"/>
        <end position="214"/>
    </location>
</feature>
<dbReference type="Proteomes" id="UP000199707">
    <property type="component" value="Unassembled WGS sequence"/>
</dbReference>
<reference evidence="3" key="2">
    <citation type="submission" date="2016-10" db="EMBL/GenBank/DDBJ databases">
        <authorList>
            <person name="de Groot N.N."/>
        </authorList>
    </citation>
    <scope>NUCLEOTIDE SEQUENCE [LARGE SCALE GENOMIC DNA]</scope>
    <source>
        <strain evidence="3">UNC267MFSha1.1M11</strain>
    </source>
</reference>
<dbReference type="KEGG" id="mflu:HZU40_05355"/>
<feature type="compositionally biased region" description="Pro residues" evidence="1">
    <location>
        <begin position="232"/>
        <end position="248"/>
    </location>
</feature>
<gene>
    <name evidence="2" type="ORF">HZU40_05355</name>
    <name evidence="3" type="ORF">SAMN02799620_05137</name>
</gene>
<dbReference type="RefSeq" id="WP_090362965.1">
    <property type="nucleotide sequence ID" value="NZ_CP059894.1"/>
</dbReference>
<reference evidence="2 5" key="3">
    <citation type="submission" date="2020-07" db="EMBL/GenBank/DDBJ databases">
        <title>Draft genome sequence of four isobutane-metabolizing strains capable of cometabolically degrading diverse ether contaminants.</title>
        <authorList>
            <person name="Chen W."/>
            <person name="Faulkner N."/>
            <person name="Smith C."/>
            <person name="Hyman M."/>
        </authorList>
    </citation>
    <scope>NUCLEOTIDE SEQUENCE [LARGE SCALE GENOMIC DNA]</scope>
    <source>
        <strain evidence="2 5">2A</strain>
    </source>
</reference>
<reference evidence="4" key="1">
    <citation type="submission" date="2016-10" db="EMBL/GenBank/DDBJ databases">
        <authorList>
            <person name="Varghese N."/>
            <person name="Submissions S."/>
        </authorList>
    </citation>
    <scope>NUCLEOTIDE SEQUENCE [LARGE SCALE GENOMIC DNA]</scope>
    <source>
        <strain evidence="4">UNC267MFSha1.1M11</strain>
    </source>
</reference>
<accession>A0A1G4WWT4</accession>
<evidence type="ECO:0000313" key="5">
    <source>
        <dbReference type="Proteomes" id="UP000515498"/>
    </source>
</evidence>
<evidence type="ECO:0000313" key="3">
    <source>
        <dbReference type="EMBL" id="SCX30689.1"/>
    </source>
</evidence>
<evidence type="ECO:0000313" key="4">
    <source>
        <dbReference type="Proteomes" id="UP000199707"/>
    </source>
</evidence>
<protein>
    <submittedName>
        <fullName evidence="3">Uncharacterized protein</fullName>
    </submittedName>
</protein>
<name>A0A1G4WWT4_9MYCO</name>
<dbReference type="STRING" id="1502745.SAMN02799620_05137"/>
<feature type="compositionally biased region" description="Gly residues" evidence="1">
    <location>
        <begin position="216"/>
        <end position="227"/>
    </location>
</feature>
<dbReference type="AlphaFoldDB" id="A0A1G4WWT4"/>
<dbReference type="EMBL" id="CP059894">
    <property type="protein sequence ID" value="QNJ93753.1"/>
    <property type="molecule type" value="Genomic_DNA"/>
</dbReference>
<sequence>MEWPAHLGAATSVLAAAVVLAGCSYGPATPPMAETSSVSASASTGPAAVSILPGMAQLGTALTAKGATITPKSDNLTVVRQPTSSELEVGIEVSLTGVTAPIDVTGPNGGFQLYVSSGEHIPTAKPTVLTSPPLVSPVSADADGWVFFHLRPDMLPTQLALTAAPAGYGLTPQSIAIWIMPAKLPAPGLPPAPPAPPPPPGAPPAEPAPAPAPADPGGGGGNDGNRGGFHPRLPPPPKMPQLPSPQVPPVICRHTGLC</sequence>
<feature type="region of interest" description="Disordered" evidence="1">
    <location>
        <begin position="189"/>
        <end position="248"/>
    </location>
</feature>
<evidence type="ECO:0000256" key="1">
    <source>
        <dbReference type="SAM" id="MobiDB-lite"/>
    </source>
</evidence>
<dbReference type="EMBL" id="FMUB01000012">
    <property type="protein sequence ID" value="SCX30689.1"/>
    <property type="molecule type" value="Genomic_DNA"/>
</dbReference>